<name>A0A9P8XVA5_9PEZI</name>
<organism evidence="5 6">
    <name type="scientific">Microdochium trichocladiopsis</name>
    <dbReference type="NCBI Taxonomy" id="1682393"/>
    <lineage>
        <taxon>Eukaryota</taxon>
        <taxon>Fungi</taxon>
        <taxon>Dikarya</taxon>
        <taxon>Ascomycota</taxon>
        <taxon>Pezizomycotina</taxon>
        <taxon>Sordariomycetes</taxon>
        <taxon>Xylariomycetidae</taxon>
        <taxon>Xylariales</taxon>
        <taxon>Microdochiaceae</taxon>
        <taxon>Microdochium</taxon>
    </lineage>
</organism>
<protein>
    <recommendedName>
        <fullName evidence="7">Ankyrin repeat-containing domain protein</fullName>
    </recommendedName>
</protein>
<sequence length="555" mass="61729">MAASDDPVPVYTVEDVSGGIEVLPPSPPRQSDEDDSQLNQAPSSPQPQPQQQHPHAPITRYPESLLHQTAVFMTSRGQKKTAKYSNYKSSSTVSAEEWARQEQERLAQKAKDEHQAQIIDSFYDAVRSKNVEVVSRLVSTGIVSPDVTDDIGSTPLIVAVNAGDANMVRCLLQLGAQINALAAYDDEEHSSSSAPQGLPQSTPRYLSEDARRQRHSRLYLRNTHDRALPLRTALQVAATRGNLVLVRLLMTTELGGGPADDAIIAPDGQLALRLAAANNHREVVEYLPLRRGGEFLRWKDTHALALRRIRRAGASIAQFFAILFWEIPRHLVWTVPKHVLVLPAARLTRYCWRKKDKFPAWCKRQVTEFPGRAKRFGRACNTAARKSVKIIARLPEYARDLAAALWKLLKRIPPAGRIAVLWLLNVLRAAGRAAVDVLARFVSLLHTMLLALARFCRGVTARDVLRGLAVLLHSVFVAFPRDVLYDKMLVGGARAVYDVLKTVFGLLGRVVYWLGEALLQVAVFVPRQVWQIVKALGRSGGKAVDEVMVWVNPKR</sequence>
<evidence type="ECO:0000256" key="4">
    <source>
        <dbReference type="SAM" id="MobiDB-lite"/>
    </source>
</evidence>
<dbReference type="RefSeq" id="XP_046007337.1">
    <property type="nucleotide sequence ID" value="XM_046151795.1"/>
</dbReference>
<dbReference type="PANTHER" id="PTHR24198">
    <property type="entry name" value="ANKYRIN REPEAT AND PROTEIN KINASE DOMAIN-CONTAINING PROTEIN"/>
    <property type="match status" value="1"/>
</dbReference>
<evidence type="ECO:0000313" key="6">
    <source>
        <dbReference type="Proteomes" id="UP000756346"/>
    </source>
</evidence>
<dbReference type="EMBL" id="JAGTJQ010000010">
    <property type="protein sequence ID" value="KAH7021136.1"/>
    <property type="molecule type" value="Genomic_DNA"/>
</dbReference>
<keyword evidence="1" id="KW-0677">Repeat</keyword>
<keyword evidence="2 3" id="KW-0040">ANK repeat</keyword>
<dbReference type="SMART" id="SM00248">
    <property type="entry name" value="ANK"/>
    <property type="match status" value="4"/>
</dbReference>
<dbReference type="AlphaFoldDB" id="A0A9P8XVA5"/>
<reference evidence="5" key="1">
    <citation type="journal article" date="2021" name="Nat. Commun.">
        <title>Genetic determinants of endophytism in the Arabidopsis root mycobiome.</title>
        <authorList>
            <person name="Mesny F."/>
            <person name="Miyauchi S."/>
            <person name="Thiergart T."/>
            <person name="Pickel B."/>
            <person name="Atanasova L."/>
            <person name="Karlsson M."/>
            <person name="Huettel B."/>
            <person name="Barry K.W."/>
            <person name="Haridas S."/>
            <person name="Chen C."/>
            <person name="Bauer D."/>
            <person name="Andreopoulos W."/>
            <person name="Pangilinan J."/>
            <person name="LaButti K."/>
            <person name="Riley R."/>
            <person name="Lipzen A."/>
            <person name="Clum A."/>
            <person name="Drula E."/>
            <person name="Henrissat B."/>
            <person name="Kohler A."/>
            <person name="Grigoriev I.V."/>
            <person name="Martin F.M."/>
            <person name="Hacquard S."/>
        </authorList>
    </citation>
    <scope>NUCLEOTIDE SEQUENCE</scope>
    <source>
        <strain evidence="5">MPI-CAGE-CH-0230</strain>
    </source>
</reference>
<evidence type="ECO:0000256" key="3">
    <source>
        <dbReference type="PROSITE-ProRule" id="PRU00023"/>
    </source>
</evidence>
<evidence type="ECO:0000313" key="5">
    <source>
        <dbReference type="EMBL" id="KAH7021136.1"/>
    </source>
</evidence>
<dbReference type="PROSITE" id="PS50088">
    <property type="entry name" value="ANK_REPEAT"/>
    <property type="match status" value="1"/>
</dbReference>
<dbReference type="PROSITE" id="PS50297">
    <property type="entry name" value="ANK_REP_REGION"/>
    <property type="match status" value="1"/>
</dbReference>
<feature type="repeat" description="ANK" evidence="3">
    <location>
        <begin position="151"/>
        <end position="183"/>
    </location>
</feature>
<dbReference type="InterPro" id="IPR002110">
    <property type="entry name" value="Ankyrin_rpt"/>
</dbReference>
<comment type="caution">
    <text evidence="5">The sequence shown here is derived from an EMBL/GenBank/DDBJ whole genome shotgun (WGS) entry which is preliminary data.</text>
</comment>
<dbReference type="OrthoDB" id="4772757at2759"/>
<dbReference type="GeneID" id="70181341"/>
<dbReference type="Pfam" id="PF00023">
    <property type="entry name" value="Ank"/>
    <property type="match status" value="1"/>
</dbReference>
<dbReference type="SUPFAM" id="SSF48403">
    <property type="entry name" value="Ankyrin repeat"/>
    <property type="match status" value="1"/>
</dbReference>
<dbReference type="InterPro" id="IPR036770">
    <property type="entry name" value="Ankyrin_rpt-contain_sf"/>
</dbReference>
<feature type="region of interest" description="Disordered" evidence="4">
    <location>
        <begin position="1"/>
        <end position="56"/>
    </location>
</feature>
<evidence type="ECO:0000256" key="2">
    <source>
        <dbReference type="ARBA" id="ARBA00023043"/>
    </source>
</evidence>
<evidence type="ECO:0000256" key="1">
    <source>
        <dbReference type="ARBA" id="ARBA00022737"/>
    </source>
</evidence>
<dbReference type="PANTHER" id="PTHR24198:SF165">
    <property type="entry name" value="ANKYRIN REPEAT-CONTAINING PROTEIN-RELATED"/>
    <property type="match status" value="1"/>
</dbReference>
<gene>
    <name evidence="5" type="ORF">B0I36DRAFT_29330</name>
</gene>
<dbReference type="Proteomes" id="UP000756346">
    <property type="component" value="Unassembled WGS sequence"/>
</dbReference>
<keyword evidence="6" id="KW-1185">Reference proteome</keyword>
<evidence type="ECO:0008006" key="7">
    <source>
        <dbReference type="Google" id="ProtNLM"/>
    </source>
</evidence>
<feature type="region of interest" description="Disordered" evidence="4">
    <location>
        <begin position="187"/>
        <end position="208"/>
    </location>
</feature>
<dbReference type="Gene3D" id="1.25.40.20">
    <property type="entry name" value="Ankyrin repeat-containing domain"/>
    <property type="match status" value="2"/>
</dbReference>
<accession>A0A9P8XVA5</accession>
<feature type="compositionally biased region" description="Polar residues" evidence="4">
    <location>
        <begin position="191"/>
        <end position="204"/>
    </location>
</feature>
<proteinExistence type="predicted"/>